<protein>
    <submittedName>
        <fullName evidence="1">Uncharacterized protein</fullName>
    </submittedName>
</protein>
<sequence length="139" mass="15754">MTFSTIGQANTKLYVPCLLSHCGNSISSHLSLLIRGYTVQVGCPRMYMPCQCISRSFKPKMLVVIASEYQCISTRIFDRLLITQLIDITESSGESSPCHFQFYSAIHPGVHFIQREDDNGEKLLMMHDMRYSNPNIVIS</sequence>
<evidence type="ECO:0000313" key="1">
    <source>
        <dbReference type="EMBL" id="CCI48404.1"/>
    </source>
</evidence>
<proteinExistence type="predicted"/>
<dbReference type="InParanoid" id="A0A024GPZ4"/>
<dbReference type="AlphaFoldDB" id="A0A024GPZ4"/>
<evidence type="ECO:0000313" key="2">
    <source>
        <dbReference type="Proteomes" id="UP000053237"/>
    </source>
</evidence>
<name>A0A024GPZ4_9STRA</name>
<dbReference type="EMBL" id="CAIX01000221">
    <property type="protein sequence ID" value="CCI48404.1"/>
    <property type="molecule type" value="Genomic_DNA"/>
</dbReference>
<accession>A0A024GPZ4</accession>
<organism evidence="1 2">
    <name type="scientific">Albugo candida</name>
    <dbReference type="NCBI Taxonomy" id="65357"/>
    <lineage>
        <taxon>Eukaryota</taxon>
        <taxon>Sar</taxon>
        <taxon>Stramenopiles</taxon>
        <taxon>Oomycota</taxon>
        <taxon>Peronosporomycetes</taxon>
        <taxon>Albuginales</taxon>
        <taxon>Albuginaceae</taxon>
        <taxon>Albugo</taxon>
    </lineage>
</organism>
<reference evidence="1 2" key="1">
    <citation type="submission" date="2012-05" db="EMBL/GenBank/DDBJ databases">
        <title>Recombination and specialization in a pathogen metapopulation.</title>
        <authorList>
            <person name="Gardiner A."/>
            <person name="Kemen E."/>
            <person name="Schultz-Larsen T."/>
            <person name="MacLean D."/>
            <person name="Van Oosterhout C."/>
            <person name="Jones J.D.G."/>
        </authorList>
    </citation>
    <scope>NUCLEOTIDE SEQUENCE [LARGE SCALE GENOMIC DNA]</scope>
    <source>
        <strain evidence="1 2">Ac Nc2</strain>
    </source>
</reference>
<comment type="caution">
    <text evidence="1">The sequence shown here is derived from an EMBL/GenBank/DDBJ whole genome shotgun (WGS) entry which is preliminary data.</text>
</comment>
<dbReference type="Proteomes" id="UP000053237">
    <property type="component" value="Unassembled WGS sequence"/>
</dbReference>
<gene>
    <name evidence="1" type="ORF">BN9_094880</name>
</gene>
<keyword evidence="2" id="KW-1185">Reference proteome</keyword>